<evidence type="ECO:0000256" key="2">
    <source>
        <dbReference type="ARBA" id="ARBA00022525"/>
    </source>
</evidence>
<dbReference type="PRINTS" id="PR00837">
    <property type="entry name" value="V5TPXLIKE"/>
</dbReference>
<dbReference type="GeneID" id="115888376"/>
<dbReference type="PRINTS" id="PR00838">
    <property type="entry name" value="V5ALLERGEN"/>
</dbReference>
<dbReference type="Pfam" id="PF00188">
    <property type="entry name" value="CAP"/>
    <property type="match status" value="1"/>
</dbReference>
<dbReference type="CDD" id="cd05382">
    <property type="entry name" value="CAP_GAPR1-like"/>
    <property type="match status" value="1"/>
</dbReference>
<protein>
    <submittedName>
        <fullName evidence="5">Uncharacterized protein LOC115888376</fullName>
    </submittedName>
</protein>
<sequence>MELPRIASQSSICPPIQLLTQYPNRPRTPVSKRLLGSSINQAEPQIPVLPSAPHYQPSRKREEAKVLQNLRKRLNAARVVQANRPEPVEARIPVNNNLSPEDVDNRPYLLQKILHNRPVSMILDISEIRTAWQDSDFITDCLCWHNVYRQRHNSPPLTMSPELCHLAQTWANHLAHTNRFYYRNDKDIGQNLFCRMTNVIVTDVSGQEVTTYWYSAVKQYDFSNEPDRLRANVNVGHFTQLVWSNSRHFGLGRARSRSGKIVVVAHYAPAGNVPGAYLDNVFPPCEELPRVPQPLPAKFIMSGSSTSDTDSHTTASST</sequence>
<dbReference type="InterPro" id="IPR034113">
    <property type="entry name" value="SCP_GAPR1-like"/>
</dbReference>
<keyword evidence="2" id="KW-0964">Secreted</keyword>
<dbReference type="InParanoid" id="A0A6J2YIU1"/>
<dbReference type="Proteomes" id="UP000504635">
    <property type="component" value="Unplaced"/>
</dbReference>
<dbReference type="InterPro" id="IPR014044">
    <property type="entry name" value="CAP_dom"/>
</dbReference>
<dbReference type="PROSITE" id="PS01009">
    <property type="entry name" value="CRISP_1"/>
    <property type="match status" value="1"/>
</dbReference>
<dbReference type="AlphaFoldDB" id="A0A6J2YIU1"/>
<dbReference type="SMART" id="SM00198">
    <property type="entry name" value="SCP"/>
    <property type="match status" value="1"/>
</dbReference>
<reference evidence="5" key="1">
    <citation type="submission" date="2025-08" db="UniProtKB">
        <authorList>
            <consortium name="RefSeq"/>
        </authorList>
    </citation>
    <scope>IDENTIFICATION</scope>
    <source>
        <tissue evidence="5">Gonads</tissue>
    </source>
</reference>
<proteinExistence type="predicted"/>
<gene>
    <name evidence="5" type="primary">LOC115888376</name>
</gene>
<evidence type="ECO:0000313" key="5">
    <source>
        <dbReference type="RefSeq" id="XP_030763953.1"/>
    </source>
</evidence>
<evidence type="ECO:0000313" key="4">
    <source>
        <dbReference type="Proteomes" id="UP000504635"/>
    </source>
</evidence>
<dbReference type="InterPro" id="IPR001283">
    <property type="entry name" value="CRISP-related"/>
</dbReference>
<dbReference type="GO" id="GO:0005576">
    <property type="term" value="C:extracellular region"/>
    <property type="evidence" value="ECO:0007669"/>
    <property type="project" value="UniProtKB-SubCell"/>
</dbReference>
<name>A0A6J2YIU1_SITOR</name>
<keyword evidence="4" id="KW-1185">Reference proteome</keyword>
<dbReference type="FunFam" id="3.40.33.10:FF:000010">
    <property type="entry name" value="Predicted protein"/>
    <property type="match status" value="1"/>
</dbReference>
<dbReference type="OrthoDB" id="337038at2759"/>
<accession>A0A6J2YIU1</accession>
<evidence type="ECO:0000256" key="1">
    <source>
        <dbReference type="ARBA" id="ARBA00004613"/>
    </source>
</evidence>
<dbReference type="InterPro" id="IPR002413">
    <property type="entry name" value="V5_allergen-like"/>
</dbReference>
<comment type="subcellular location">
    <subcellularLocation>
        <location evidence="1">Secreted</location>
    </subcellularLocation>
</comment>
<dbReference type="InterPro" id="IPR018244">
    <property type="entry name" value="Allrgn_V5/Tpx1_CS"/>
</dbReference>
<feature type="domain" description="SCP" evidence="3">
    <location>
        <begin position="136"/>
        <end position="275"/>
    </location>
</feature>
<dbReference type="RefSeq" id="XP_030763953.1">
    <property type="nucleotide sequence ID" value="XM_030908093.1"/>
</dbReference>
<evidence type="ECO:0000259" key="3">
    <source>
        <dbReference type="SMART" id="SM00198"/>
    </source>
</evidence>
<organism evidence="4 5">
    <name type="scientific">Sitophilus oryzae</name>
    <name type="common">Rice weevil</name>
    <name type="synonym">Curculio oryzae</name>
    <dbReference type="NCBI Taxonomy" id="7048"/>
    <lineage>
        <taxon>Eukaryota</taxon>
        <taxon>Metazoa</taxon>
        <taxon>Ecdysozoa</taxon>
        <taxon>Arthropoda</taxon>
        <taxon>Hexapoda</taxon>
        <taxon>Insecta</taxon>
        <taxon>Pterygota</taxon>
        <taxon>Neoptera</taxon>
        <taxon>Endopterygota</taxon>
        <taxon>Coleoptera</taxon>
        <taxon>Polyphaga</taxon>
        <taxon>Cucujiformia</taxon>
        <taxon>Curculionidae</taxon>
        <taxon>Dryophthorinae</taxon>
        <taxon>Sitophilus</taxon>
    </lineage>
</organism>
<dbReference type="InterPro" id="IPR035940">
    <property type="entry name" value="CAP_sf"/>
</dbReference>
<dbReference type="PANTHER" id="PTHR10334">
    <property type="entry name" value="CYSTEINE-RICH SECRETORY PROTEIN-RELATED"/>
    <property type="match status" value="1"/>
</dbReference>
<dbReference type="KEGG" id="soy:115888376"/>
<dbReference type="SUPFAM" id="SSF55797">
    <property type="entry name" value="PR-1-like"/>
    <property type="match status" value="1"/>
</dbReference>
<dbReference type="Gene3D" id="3.40.33.10">
    <property type="entry name" value="CAP"/>
    <property type="match status" value="1"/>
</dbReference>